<protein>
    <submittedName>
        <fullName evidence="1">Uncharacterized protein</fullName>
    </submittedName>
</protein>
<dbReference type="Proteomes" id="UP000684084">
    <property type="component" value="Unassembled WGS sequence"/>
</dbReference>
<gene>
    <name evidence="1" type="ORF">CHRIB12_LOCUS18158</name>
</gene>
<dbReference type="EMBL" id="CAGKOT010000047">
    <property type="protein sequence ID" value="CAB5382865.1"/>
    <property type="molecule type" value="Genomic_DNA"/>
</dbReference>
<evidence type="ECO:0000313" key="1">
    <source>
        <dbReference type="EMBL" id="CAB5382865.1"/>
    </source>
</evidence>
<sequence>MLQFVHIYYQGYSTGTRNRSDQNRYNLLIFEFSAWGNPRGAVSGLNLSQAHWKALLKYEFSTYIVDKSAHMFFLIY</sequence>
<dbReference type="AlphaFoldDB" id="A0A915ZLZ3"/>
<organism evidence="1 2">
    <name type="scientific">Rhizophagus irregularis</name>
    <dbReference type="NCBI Taxonomy" id="588596"/>
    <lineage>
        <taxon>Eukaryota</taxon>
        <taxon>Fungi</taxon>
        <taxon>Fungi incertae sedis</taxon>
        <taxon>Mucoromycota</taxon>
        <taxon>Glomeromycotina</taxon>
        <taxon>Glomeromycetes</taxon>
        <taxon>Glomerales</taxon>
        <taxon>Glomeraceae</taxon>
        <taxon>Rhizophagus</taxon>
    </lineage>
</organism>
<name>A0A915ZLZ3_9GLOM</name>
<dbReference type="OrthoDB" id="10539265at2759"/>
<proteinExistence type="predicted"/>
<comment type="caution">
    <text evidence="1">The sequence shown here is derived from an EMBL/GenBank/DDBJ whole genome shotgun (WGS) entry which is preliminary data.</text>
</comment>
<evidence type="ECO:0000313" key="2">
    <source>
        <dbReference type="Proteomes" id="UP000684084"/>
    </source>
</evidence>
<reference evidence="1" key="1">
    <citation type="submission" date="2020-05" db="EMBL/GenBank/DDBJ databases">
        <authorList>
            <person name="Rincon C."/>
            <person name="Sanders R I."/>
            <person name="Robbins C."/>
            <person name="Chaturvedi A."/>
        </authorList>
    </citation>
    <scope>NUCLEOTIDE SEQUENCE</scope>
    <source>
        <strain evidence="1">CHB12</strain>
    </source>
</reference>
<accession>A0A915ZLZ3</accession>